<comment type="similarity">
    <text evidence="1">Belongs to the fasciclin-like AGP family.</text>
</comment>
<protein>
    <recommendedName>
        <fullName evidence="4">FAS1 domain-containing protein</fullName>
    </recommendedName>
</protein>
<name>A0ABD3LV86_EUCGL</name>
<sequence length="356" mass="39025">MASCSGWRSPIYSVVSAVLAFMAISSSLHSTNESLAAPSSSPGLHQVPLNASRALGRAGFTAMAALLPIAPELFFSSPRATIFVIKDLFMANLSSSPWLMEEVLRYHTSPLKLSVDDLLKMPRGSCLPTLLAKKNVTVTRSDAEHRLVEINGVVITHPNVFLGERLAIHGVLQPLLHKERELCLVQSSKRNRDPRSLSVVGKERHLVDWGRVIRSLSSSGFVSFAIGLRSVLDGILDDNADLASVTVFAPADFGFVASNSAILERMVRLHILPHKYTHEELARLPDRASLRTLVPGRDLEIGRKDASCSTDTNQRTRVAINGLEIGVPDIYKSRNFVIHGIARALEIAEAENSRKW</sequence>
<dbReference type="SUPFAM" id="SSF82153">
    <property type="entry name" value="FAS1 domain"/>
    <property type="match status" value="2"/>
</dbReference>
<feature type="signal peptide" evidence="3">
    <location>
        <begin position="1"/>
        <end position="30"/>
    </location>
</feature>
<dbReference type="InterPro" id="IPR000782">
    <property type="entry name" value="FAS1_domain"/>
</dbReference>
<dbReference type="Gene3D" id="2.30.180.10">
    <property type="entry name" value="FAS1 domain"/>
    <property type="match status" value="2"/>
</dbReference>
<keyword evidence="3" id="KW-0732">Signal</keyword>
<evidence type="ECO:0000313" key="6">
    <source>
        <dbReference type="Proteomes" id="UP001634007"/>
    </source>
</evidence>
<evidence type="ECO:0000256" key="2">
    <source>
        <dbReference type="ARBA" id="ARBA00022974"/>
    </source>
</evidence>
<dbReference type="PANTHER" id="PTHR33985:SF19">
    <property type="entry name" value="FASCICLIN-LIKE ARABINOGALACTAN PROTEIN 21"/>
    <property type="match status" value="1"/>
</dbReference>
<dbReference type="PROSITE" id="PS50213">
    <property type="entry name" value="FAS1"/>
    <property type="match status" value="1"/>
</dbReference>
<evidence type="ECO:0000256" key="1">
    <source>
        <dbReference type="ARBA" id="ARBA00007843"/>
    </source>
</evidence>
<reference evidence="5 6" key="1">
    <citation type="submission" date="2024-11" db="EMBL/GenBank/DDBJ databases">
        <title>Chromosome-level genome assembly of Eucalyptus globulus Labill. provides insights into its genome evolution.</title>
        <authorList>
            <person name="Li X."/>
        </authorList>
    </citation>
    <scope>NUCLEOTIDE SEQUENCE [LARGE SCALE GENOMIC DNA]</scope>
    <source>
        <strain evidence="5">CL2024</strain>
        <tissue evidence="5">Fresh tender leaves</tissue>
    </source>
</reference>
<feature type="domain" description="FAS1" evidence="4">
    <location>
        <begin position="209"/>
        <end position="345"/>
    </location>
</feature>
<dbReference type="InterPro" id="IPR052806">
    <property type="entry name" value="Fasciclin-like_AGP"/>
</dbReference>
<comment type="caution">
    <text evidence="5">The sequence shown here is derived from an EMBL/GenBank/DDBJ whole genome shotgun (WGS) entry which is preliminary data.</text>
</comment>
<keyword evidence="2" id="KW-0654">Proteoglycan</keyword>
<proteinExistence type="inferred from homology"/>
<dbReference type="EMBL" id="JBJKBG010000001">
    <property type="protein sequence ID" value="KAL3754538.1"/>
    <property type="molecule type" value="Genomic_DNA"/>
</dbReference>
<keyword evidence="6" id="KW-1185">Reference proteome</keyword>
<evidence type="ECO:0000259" key="4">
    <source>
        <dbReference type="PROSITE" id="PS50213"/>
    </source>
</evidence>
<organism evidence="5 6">
    <name type="scientific">Eucalyptus globulus</name>
    <name type="common">Tasmanian blue gum</name>
    <dbReference type="NCBI Taxonomy" id="34317"/>
    <lineage>
        <taxon>Eukaryota</taxon>
        <taxon>Viridiplantae</taxon>
        <taxon>Streptophyta</taxon>
        <taxon>Embryophyta</taxon>
        <taxon>Tracheophyta</taxon>
        <taxon>Spermatophyta</taxon>
        <taxon>Magnoliopsida</taxon>
        <taxon>eudicotyledons</taxon>
        <taxon>Gunneridae</taxon>
        <taxon>Pentapetalae</taxon>
        <taxon>rosids</taxon>
        <taxon>malvids</taxon>
        <taxon>Myrtales</taxon>
        <taxon>Myrtaceae</taxon>
        <taxon>Myrtoideae</taxon>
        <taxon>Eucalypteae</taxon>
        <taxon>Eucalyptus</taxon>
    </lineage>
</organism>
<accession>A0ABD3LV86</accession>
<dbReference type="Proteomes" id="UP001634007">
    <property type="component" value="Unassembled WGS sequence"/>
</dbReference>
<dbReference type="PANTHER" id="PTHR33985">
    <property type="entry name" value="OS02G0491300 PROTEIN-RELATED"/>
    <property type="match status" value="1"/>
</dbReference>
<keyword evidence="2" id="KW-0325">Glycoprotein</keyword>
<gene>
    <name evidence="5" type="ORF">ACJRO7_001734</name>
</gene>
<dbReference type="AlphaFoldDB" id="A0ABD3LV86"/>
<dbReference type="InterPro" id="IPR036378">
    <property type="entry name" value="FAS1_dom_sf"/>
</dbReference>
<evidence type="ECO:0000256" key="3">
    <source>
        <dbReference type="SAM" id="SignalP"/>
    </source>
</evidence>
<evidence type="ECO:0000313" key="5">
    <source>
        <dbReference type="EMBL" id="KAL3754538.1"/>
    </source>
</evidence>
<dbReference type="SMART" id="SM00554">
    <property type="entry name" value="FAS1"/>
    <property type="match status" value="2"/>
</dbReference>
<feature type="chain" id="PRO_5044805401" description="FAS1 domain-containing protein" evidence="3">
    <location>
        <begin position="31"/>
        <end position="356"/>
    </location>
</feature>
<dbReference type="Pfam" id="PF02469">
    <property type="entry name" value="Fasciclin"/>
    <property type="match status" value="1"/>
</dbReference>